<feature type="chain" id="PRO_5012504589" description="Ankyrin repeat-containing protein" evidence="1">
    <location>
        <begin position="31"/>
        <end position="172"/>
    </location>
</feature>
<dbReference type="AlphaFoldDB" id="A0A1T4Y084"/>
<keyword evidence="3" id="KW-1185">Reference proteome</keyword>
<proteinExistence type="predicted"/>
<dbReference type="EMBL" id="FUYB01000029">
    <property type="protein sequence ID" value="SKA95186.1"/>
    <property type="molecule type" value="Genomic_DNA"/>
</dbReference>
<protein>
    <recommendedName>
        <fullName evidence="4">Ankyrin repeat-containing protein</fullName>
    </recommendedName>
</protein>
<reference evidence="2 3" key="1">
    <citation type="submission" date="2017-02" db="EMBL/GenBank/DDBJ databases">
        <authorList>
            <person name="Peterson S.W."/>
        </authorList>
    </citation>
    <scope>NUCLEOTIDE SEQUENCE [LARGE SCALE GENOMIC DNA]</scope>
    <source>
        <strain evidence="2 3">ATCC 49788</strain>
    </source>
</reference>
<dbReference type="OrthoDB" id="5625005at2"/>
<feature type="signal peptide" evidence="1">
    <location>
        <begin position="1"/>
        <end position="30"/>
    </location>
</feature>
<evidence type="ECO:0000313" key="3">
    <source>
        <dbReference type="Proteomes" id="UP000190460"/>
    </source>
</evidence>
<dbReference type="STRING" id="92487.SAMN02745130_03727"/>
<evidence type="ECO:0008006" key="4">
    <source>
        <dbReference type="Google" id="ProtNLM"/>
    </source>
</evidence>
<name>A0A1T4Y084_9GAMM</name>
<dbReference type="RefSeq" id="WP_078924159.1">
    <property type="nucleotide sequence ID" value="NZ_FUYB01000029.1"/>
</dbReference>
<accession>A0A1T4Y084</accession>
<evidence type="ECO:0000313" key="2">
    <source>
        <dbReference type="EMBL" id="SKA95186.1"/>
    </source>
</evidence>
<sequence length="172" mass="19318">MFSLVINRLKPSRATLVVSSFLILSSYAQADIYENYDPCKDYAAKAVYQFRSQQILNCGFADARWNENGAGQHHWCRTVRPKETENETKARANLLMKCMNPQGNFNQNDLTVSTKSLTQEMLAAAGRGATERLQQLIAAGADLKGQQSTVMEQALNSRETKTGHVFKRLNRV</sequence>
<organism evidence="2 3">
    <name type="scientific">Thiothrix eikelboomii</name>
    <dbReference type="NCBI Taxonomy" id="92487"/>
    <lineage>
        <taxon>Bacteria</taxon>
        <taxon>Pseudomonadati</taxon>
        <taxon>Pseudomonadota</taxon>
        <taxon>Gammaproteobacteria</taxon>
        <taxon>Thiotrichales</taxon>
        <taxon>Thiotrichaceae</taxon>
        <taxon>Thiothrix</taxon>
    </lineage>
</organism>
<gene>
    <name evidence="2" type="ORF">SAMN02745130_03727</name>
</gene>
<keyword evidence="1" id="KW-0732">Signal</keyword>
<dbReference type="Proteomes" id="UP000190460">
    <property type="component" value="Unassembled WGS sequence"/>
</dbReference>
<evidence type="ECO:0000256" key="1">
    <source>
        <dbReference type="SAM" id="SignalP"/>
    </source>
</evidence>